<dbReference type="PROSITE" id="PS51296">
    <property type="entry name" value="RIESKE"/>
    <property type="match status" value="1"/>
</dbReference>
<sequence>MSLNTPFLLNAWYAAAWDYEVGDKPLARMLLGTRVALYRRGDGEYAALEDRCAHRLVPLSCGRVEGDTLECAYHGLRFDAAGQCVTNPHGPIPTAARVKSFAARQRHGMVWIWLGDAALADDGAIPDFGFMDDDALNARRIRGHMHTRAGYTLMADNILDLGHIEFLHGGTLGTEAVRKAPTQVREEGDSIIVEREIENEILPEFMSREYGCVGLPVRRLLSVRWQAPANLKITISVAPMGGEAETRSNYSCHLMTPETLTTTHYFWANTRLGNPSEALDAAKRRGLESVFSQEDKPIVEAQQKNIDVDGPDAAPPALLTVDRGIVRSRRRLNDLLKQASGAARVS</sequence>
<evidence type="ECO:0000313" key="7">
    <source>
        <dbReference type="EMBL" id="VCU69234.1"/>
    </source>
</evidence>
<dbReference type="Gene3D" id="3.90.380.10">
    <property type="entry name" value="Naphthalene 1,2-dioxygenase Alpha Subunit, Chain A, domain 1"/>
    <property type="match status" value="1"/>
</dbReference>
<dbReference type="InterPro" id="IPR036922">
    <property type="entry name" value="Rieske_2Fe-2S_sf"/>
</dbReference>
<dbReference type="GO" id="GO:0046872">
    <property type="term" value="F:metal ion binding"/>
    <property type="evidence" value="ECO:0007669"/>
    <property type="project" value="UniProtKB-KW"/>
</dbReference>
<evidence type="ECO:0000256" key="5">
    <source>
        <dbReference type="ARBA" id="ARBA00023014"/>
    </source>
</evidence>
<keyword evidence="2" id="KW-0479">Metal-binding</keyword>
<dbReference type="InterPro" id="IPR017941">
    <property type="entry name" value="Rieske_2Fe-2S"/>
</dbReference>
<dbReference type="InterPro" id="IPR044043">
    <property type="entry name" value="VanA_C_cat"/>
</dbReference>
<keyword evidence="1" id="KW-0001">2Fe-2S</keyword>
<dbReference type="PANTHER" id="PTHR21266:SF60">
    <property type="entry name" value="3-KETOSTEROID-9-ALPHA-MONOOXYGENASE, OXYGENASE COMPONENT"/>
    <property type="match status" value="1"/>
</dbReference>
<accession>A0A3P4AYS5</accession>
<dbReference type="SUPFAM" id="SSF50022">
    <property type="entry name" value="ISP domain"/>
    <property type="match status" value="1"/>
</dbReference>
<evidence type="ECO:0000256" key="3">
    <source>
        <dbReference type="ARBA" id="ARBA00023002"/>
    </source>
</evidence>
<dbReference type="AlphaFoldDB" id="A0A3P4AYS5"/>
<dbReference type="GO" id="GO:0051537">
    <property type="term" value="F:2 iron, 2 sulfur cluster binding"/>
    <property type="evidence" value="ECO:0007669"/>
    <property type="project" value="UniProtKB-KW"/>
</dbReference>
<dbReference type="Pfam" id="PF00355">
    <property type="entry name" value="Rieske"/>
    <property type="match status" value="1"/>
</dbReference>
<proteinExistence type="predicted"/>
<keyword evidence="4" id="KW-0408">Iron</keyword>
<keyword evidence="8" id="KW-1185">Reference proteome</keyword>
<name>A0A3P4AYS5_9BURK</name>
<gene>
    <name evidence="7" type="primary">tsaM1_4</name>
    <name evidence="7" type="ORF">PIGHUM_01294</name>
</gene>
<reference evidence="7 8" key="1">
    <citation type="submission" date="2018-10" db="EMBL/GenBank/DDBJ databases">
        <authorList>
            <person name="Criscuolo A."/>
        </authorList>
    </citation>
    <scope>NUCLEOTIDE SEQUENCE [LARGE SCALE GENOMIC DNA]</scope>
    <source>
        <strain evidence="7">DnA1</strain>
    </source>
</reference>
<evidence type="ECO:0000259" key="6">
    <source>
        <dbReference type="PROSITE" id="PS51296"/>
    </source>
</evidence>
<dbReference type="InterPro" id="IPR050584">
    <property type="entry name" value="Cholesterol_7-desaturase"/>
</dbReference>
<dbReference type="CDD" id="cd08878">
    <property type="entry name" value="RHO_alpha_C_DMO-like"/>
    <property type="match status" value="1"/>
</dbReference>
<dbReference type="Gene3D" id="2.102.10.10">
    <property type="entry name" value="Rieske [2Fe-2S] iron-sulphur domain"/>
    <property type="match status" value="1"/>
</dbReference>
<keyword evidence="7" id="KW-0503">Monooxygenase</keyword>
<dbReference type="SUPFAM" id="SSF55961">
    <property type="entry name" value="Bet v1-like"/>
    <property type="match status" value="1"/>
</dbReference>
<dbReference type="Pfam" id="PF19112">
    <property type="entry name" value="VanA_C"/>
    <property type="match status" value="1"/>
</dbReference>
<evidence type="ECO:0000256" key="4">
    <source>
        <dbReference type="ARBA" id="ARBA00023004"/>
    </source>
</evidence>
<keyword evidence="3 7" id="KW-0560">Oxidoreductase</keyword>
<dbReference type="EMBL" id="UWPJ01000012">
    <property type="protein sequence ID" value="VCU69234.1"/>
    <property type="molecule type" value="Genomic_DNA"/>
</dbReference>
<dbReference type="RefSeq" id="WP_160142184.1">
    <property type="nucleotide sequence ID" value="NZ_UWPJ01000012.1"/>
</dbReference>
<dbReference type="GO" id="GO:0004497">
    <property type="term" value="F:monooxygenase activity"/>
    <property type="evidence" value="ECO:0007669"/>
    <property type="project" value="UniProtKB-KW"/>
</dbReference>
<feature type="domain" description="Rieske" evidence="6">
    <location>
        <begin position="12"/>
        <end position="112"/>
    </location>
</feature>
<keyword evidence="5" id="KW-0411">Iron-sulfur</keyword>
<organism evidence="7 8">
    <name type="scientific">Pigmentiphaga humi</name>
    <dbReference type="NCBI Taxonomy" id="2478468"/>
    <lineage>
        <taxon>Bacteria</taxon>
        <taxon>Pseudomonadati</taxon>
        <taxon>Pseudomonadota</taxon>
        <taxon>Betaproteobacteria</taxon>
        <taxon>Burkholderiales</taxon>
        <taxon>Alcaligenaceae</taxon>
        <taxon>Pigmentiphaga</taxon>
    </lineage>
</organism>
<evidence type="ECO:0000256" key="1">
    <source>
        <dbReference type="ARBA" id="ARBA00022714"/>
    </source>
</evidence>
<dbReference type="PANTHER" id="PTHR21266">
    <property type="entry name" value="IRON-SULFUR DOMAIN CONTAINING PROTEIN"/>
    <property type="match status" value="1"/>
</dbReference>
<dbReference type="Proteomes" id="UP000277294">
    <property type="component" value="Unassembled WGS sequence"/>
</dbReference>
<evidence type="ECO:0000256" key="2">
    <source>
        <dbReference type="ARBA" id="ARBA00022723"/>
    </source>
</evidence>
<evidence type="ECO:0000313" key="8">
    <source>
        <dbReference type="Proteomes" id="UP000277294"/>
    </source>
</evidence>
<protein>
    <submittedName>
        <fullName evidence="7">Toluene-4-sulfonate monooxygenase system iron-sulfur subunit TsaM1</fullName>
        <ecNumber evidence="7">1.14.14.-</ecNumber>
    </submittedName>
</protein>
<dbReference type="EC" id="1.14.14.-" evidence="7"/>
<dbReference type="OrthoDB" id="9790995at2"/>